<reference evidence="2 3" key="1">
    <citation type="submission" date="2019-03" db="EMBL/GenBank/DDBJ databases">
        <title>Single cell metagenomics reveals metabolic interactions within the superorganism composed of flagellate Streblomastix strix and complex community of Bacteroidetes bacteria on its surface.</title>
        <authorList>
            <person name="Treitli S.C."/>
            <person name="Kolisko M."/>
            <person name="Husnik F."/>
            <person name="Keeling P."/>
            <person name="Hampl V."/>
        </authorList>
    </citation>
    <scope>NUCLEOTIDE SEQUENCE [LARGE SCALE GENOMIC DNA]</scope>
    <source>
        <strain evidence="2">ST1C</strain>
    </source>
</reference>
<sequence length="182" mass="22311">MQECVQMMNEDQSGLYSSKEEILEALRSAHDEVLFMDEDKEKIKEAMRSNFEREKDRWKDKQLQREKEMDQIIERERSALREKQYEMKKQMEKQIRERTSDIAEQAETELAKILDEYKTRNEEMKKKEQEQQQEQDNEIIKRIQELEQEIEALCKVTDINIDEWKQEYYQGLDQKEKTRIAY</sequence>
<dbReference type="Proteomes" id="UP000324800">
    <property type="component" value="Unassembled WGS sequence"/>
</dbReference>
<proteinExistence type="predicted"/>
<dbReference type="EMBL" id="SNRW01015495">
    <property type="protein sequence ID" value="KAA6370330.1"/>
    <property type="molecule type" value="Genomic_DNA"/>
</dbReference>
<feature type="coiled-coil region" evidence="1">
    <location>
        <begin position="73"/>
        <end position="156"/>
    </location>
</feature>
<evidence type="ECO:0000256" key="1">
    <source>
        <dbReference type="SAM" id="Coils"/>
    </source>
</evidence>
<organism evidence="2 3">
    <name type="scientific">Streblomastix strix</name>
    <dbReference type="NCBI Taxonomy" id="222440"/>
    <lineage>
        <taxon>Eukaryota</taxon>
        <taxon>Metamonada</taxon>
        <taxon>Preaxostyla</taxon>
        <taxon>Oxymonadida</taxon>
        <taxon>Streblomastigidae</taxon>
        <taxon>Streblomastix</taxon>
    </lineage>
</organism>
<accession>A0A5J4UJW6</accession>
<comment type="caution">
    <text evidence="2">The sequence shown here is derived from an EMBL/GenBank/DDBJ whole genome shotgun (WGS) entry which is preliminary data.</text>
</comment>
<protein>
    <submittedName>
        <fullName evidence="2">Uncharacterized protein</fullName>
    </submittedName>
</protein>
<dbReference type="AlphaFoldDB" id="A0A5J4UJW6"/>
<evidence type="ECO:0000313" key="2">
    <source>
        <dbReference type="EMBL" id="KAA6370330.1"/>
    </source>
</evidence>
<evidence type="ECO:0000313" key="3">
    <source>
        <dbReference type="Proteomes" id="UP000324800"/>
    </source>
</evidence>
<keyword evidence="1" id="KW-0175">Coiled coil</keyword>
<name>A0A5J4UJW6_9EUKA</name>
<gene>
    <name evidence="2" type="ORF">EZS28_034143</name>
</gene>